<evidence type="ECO:0000259" key="4">
    <source>
        <dbReference type="Pfam" id="PF08241"/>
    </source>
</evidence>
<gene>
    <name evidence="5" type="ORF">CLV46_0416</name>
</gene>
<dbReference type="CDD" id="cd02440">
    <property type="entry name" value="AdoMet_MTases"/>
    <property type="match status" value="1"/>
</dbReference>
<evidence type="ECO:0000256" key="3">
    <source>
        <dbReference type="ARBA" id="ARBA00022691"/>
    </source>
</evidence>
<keyword evidence="6" id="KW-1185">Reference proteome</keyword>
<sequence length="251" mass="25973">MDGADEDAWSGVAADWAALWGGFSDPARRAIIAGAGIGPGSRVLDVGCGSGEFLAMLHSVGAVAAGIDPAPRMIDAARSLAPDADVRLGAAESLPWGHDSFDVVTAVNAIQFADDTLAALAEAARVTVPGGRIAISNWAEGARNDLDVLERAVAEAAGEELRPDGDLRQEGGLEELLTEGGLTVLEAGIVEMPWEAPDDATLVRGVLMGEDADVIDEATPVLLAAARRFRTESGGYRLVNAFRYAIGRTPG</sequence>
<dbReference type="GO" id="GO:0008757">
    <property type="term" value="F:S-adenosylmethionine-dependent methyltransferase activity"/>
    <property type="evidence" value="ECO:0007669"/>
    <property type="project" value="InterPro"/>
</dbReference>
<dbReference type="RefSeq" id="WP_100363261.1">
    <property type="nucleotide sequence ID" value="NZ_PGFF01000001.1"/>
</dbReference>
<dbReference type="InterPro" id="IPR029063">
    <property type="entry name" value="SAM-dependent_MTases_sf"/>
</dbReference>
<dbReference type="Pfam" id="PF08241">
    <property type="entry name" value="Methyltransf_11"/>
    <property type="match status" value="1"/>
</dbReference>
<dbReference type="Proteomes" id="UP000228758">
    <property type="component" value="Unassembled WGS sequence"/>
</dbReference>
<keyword evidence="3" id="KW-0949">S-adenosyl-L-methionine</keyword>
<dbReference type="OrthoDB" id="9795634at2"/>
<dbReference type="GO" id="GO:0032259">
    <property type="term" value="P:methylation"/>
    <property type="evidence" value="ECO:0007669"/>
    <property type="project" value="UniProtKB-KW"/>
</dbReference>
<dbReference type="PANTHER" id="PTHR43464">
    <property type="entry name" value="METHYLTRANSFERASE"/>
    <property type="match status" value="1"/>
</dbReference>
<organism evidence="5 6">
    <name type="scientific">Diaminobutyricimonas aerilata</name>
    <dbReference type="NCBI Taxonomy" id="1162967"/>
    <lineage>
        <taxon>Bacteria</taxon>
        <taxon>Bacillati</taxon>
        <taxon>Actinomycetota</taxon>
        <taxon>Actinomycetes</taxon>
        <taxon>Micrococcales</taxon>
        <taxon>Microbacteriaceae</taxon>
        <taxon>Diaminobutyricimonas</taxon>
    </lineage>
</organism>
<dbReference type="SUPFAM" id="SSF53335">
    <property type="entry name" value="S-adenosyl-L-methionine-dependent methyltransferases"/>
    <property type="match status" value="1"/>
</dbReference>
<evidence type="ECO:0000256" key="1">
    <source>
        <dbReference type="ARBA" id="ARBA00022603"/>
    </source>
</evidence>
<accession>A0A2M9CG81</accession>
<keyword evidence="2 5" id="KW-0808">Transferase</keyword>
<name>A0A2M9CG81_9MICO</name>
<dbReference type="InterPro" id="IPR013216">
    <property type="entry name" value="Methyltransf_11"/>
</dbReference>
<feature type="domain" description="Methyltransferase type 11" evidence="4">
    <location>
        <begin position="44"/>
        <end position="135"/>
    </location>
</feature>
<evidence type="ECO:0000313" key="5">
    <source>
        <dbReference type="EMBL" id="PJJ70887.1"/>
    </source>
</evidence>
<protein>
    <submittedName>
        <fullName evidence="5">Methyltransferase family protein</fullName>
    </submittedName>
</protein>
<dbReference type="Gene3D" id="3.40.50.150">
    <property type="entry name" value="Vaccinia Virus protein VP39"/>
    <property type="match status" value="1"/>
</dbReference>
<dbReference type="EMBL" id="PGFF01000001">
    <property type="protein sequence ID" value="PJJ70887.1"/>
    <property type="molecule type" value="Genomic_DNA"/>
</dbReference>
<comment type="caution">
    <text evidence="5">The sequence shown here is derived from an EMBL/GenBank/DDBJ whole genome shotgun (WGS) entry which is preliminary data.</text>
</comment>
<dbReference type="PANTHER" id="PTHR43464:SF19">
    <property type="entry name" value="UBIQUINONE BIOSYNTHESIS O-METHYLTRANSFERASE, MITOCHONDRIAL"/>
    <property type="match status" value="1"/>
</dbReference>
<reference evidence="5 6" key="1">
    <citation type="submission" date="2017-11" db="EMBL/GenBank/DDBJ databases">
        <title>Genomic Encyclopedia of Archaeal and Bacterial Type Strains, Phase II (KMG-II): From Individual Species to Whole Genera.</title>
        <authorList>
            <person name="Goeker M."/>
        </authorList>
    </citation>
    <scope>NUCLEOTIDE SEQUENCE [LARGE SCALE GENOMIC DNA]</scope>
    <source>
        <strain evidence="5 6">DSM 27393</strain>
    </source>
</reference>
<keyword evidence="1 5" id="KW-0489">Methyltransferase</keyword>
<dbReference type="AlphaFoldDB" id="A0A2M9CG81"/>
<evidence type="ECO:0000313" key="6">
    <source>
        <dbReference type="Proteomes" id="UP000228758"/>
    </source>
</evidence>
<evidence type="ECO:0000256" key="2">
    <source>
        <dbReference type="ARBA" id="ARBA00022679"/>
    </source>
</evidence>
<proteinExistence type="predicted"/>